<protein>
    <recommendedName>
        <fullName evidence="7 8">Ribonuclease P protein component</fullName>
        <shortName evidence="7">RNase P protein</shortName>
        <shortName evidence="7">RNaseP protein</shortName>
        <ecNumber evidence="7 8">3.1.26.5</ecNumber>
    </recommendedName>
    <alternativeName>
        <fullName evidence="7">Protein C5</fullName>
    </alternativeName>
</protein>
<dbReference type="RefSeq" id="WP_085365412.1">
    <property type="nucleotide sequence ID" value="NZ_CAUJPZ010000050.1"/>
</dbReference>
<comment type="similarity">
    <text evidence="7">Belongs to the RnpA family.</text>
</comment>
<dbReference type="STRING" id="194197.BWD09_03870"/>
<dbReference type="InterPro" id="IPR014721">
    <property type="entry name" value="Ribsml_uS5_D2-typ_fold_subgr"/>
</dbReference>
<sequence>MKQGFAKRYRLLKTDDFSSVFAFKKQHGSALMQVFYLPGNGLGHARLGLVVSKKTAKRAHERNYMKRVVREWFRCHKETLPPNDFIVRVRRPFNRETAAEARSQLAQLIRKAS</sequence>
<dbReference type="EMBL" id="MTBO01000005">
    <property type="protein sequence ID" value="OSI18111.1"/>
    <property type="molecule type" value="Genomic_DNA"/>
</dbReference>
<comment type="subunit">
    <text evidence="7">Consists of a catalytic RNA component (M1 or rnpB) and a protein subunit.</text>
</comment>
<keyword evidence="2 7" id="KW-0819">tRNA processing</keyword>
<dbReference type="Gene3D" id="3.30.230.10">
    <property type="match status" value="1"/>
</dbReference>
<evidence type="ECO:0000256" key="6">
    <source>
        <dbReference type="ARBA" id="ARBA00022884"/>
    </source>
</evidence>
<comment type="catalytic activity">
    <reaction evidence="7">
        <text>Endonucleolytic cleavage of RNA, removing 5'-extranucleotides from tRNA precursor.</text>
        <dbReference type="EC" id="3.1.26.5"/>
    </reaction>
</comment>
<dbReference type="InterPro" id="IPR000100">
    <property type="entry name" value="RNase_P"/>
</dbReference>
<comment type="function">
    <text evidence="1 7">RNaseP catalyzes the removal of the 5'-leader sequence from pre-tRNA to produce the mature 5'-terminus. It can also cleave other RNA substrates such as 4.5S RNA. The protein component plays an auxiliary but essential role in vivo by binding to the 5'-leader sequence and broadening the substrate specificity of the ribozyme.</text>
</comment>
<evidence type="ECO:0000256" key="1">
    <source>
        <dbReference type="ARBA" id="ARBA00002663"/>
    </source>
</evidence>
<evidence type="ECO:0000313" key="10">
    <source>
        <dbReference type="Proteomes" id="UP000193118"/>
    </source>
</evidence>
<reference evidence="10" key="1">
    <citation type="submission" date="2017-01" db="EMBL/GenBank/DDBJ databases">
        <authorList>
            <person name="Wolfgang W.J."/>
            <person name="Cole J."/>
            <person name="Wroblewski D."/>
            <person name="Mcginnis J."/>
            <person name="Musser K.A."/>
        </authorList>
    </citation>
    <scope>NUCLEOTIDE SEQUENCE [LARGE SCALE GENOMIC DNA]</scope>
    <source>
        <strain evidence="10">DSM 19151</strain>
    </source>
</reference>
<evidence type="ECO:0000256" key="4">
    <source>
        <dbReference type="ARBA" id="ARBA00022759"/>
    </source>
</evidence>
<dbReference type="InterPro" id="IPR020539">
    <property type="entry name" value="RNase_P_CS"/>
</dbReference>
<name>A0A1X3DEG9_9NEIS</name>
<evidence type="ECO:0000313" key="9">
    <source>
        <dbReference type="EMBL" id="OSI18111.1"/>
    </source>
</evidence>
<dbReference type="NCBIfam" id="TIGR00188">
    <property type="entry name" value="rnpA"/>
    <property type="match status" value="1"/>
</dbReference>
<dbReference type="GO" id="GO:0030677">
    <property type="term" value="C:ribonuclease P complex"/>
    <property type="evidence" value="ECO:0007669"/>
    <property type="project" value="TreeGrafter"/>
</dbReference>
<keyword evidence="3 7" id="KW-0540">Nuclease</keyword>
<dbReference type="Proteomes" id="UP000193118">
    <property type="component" value="Unassembled WGS sequence"/>
</dbReference>
<dbReference type="HAMAP" id="MF_00227">
    <property type="entry name" value="RNase_P"/>
    <property type="match status" value="1"/>
</dbReference>
<evidence type="ECO:0000256" key="7">
    <source>
        <dbReference type="HAMAP-Rule" id="MF_00227"/>
    </source>
</evidence>
<dbReference type="InterPro" id="IPR020568">
    <property type="entry name" value="Ribosomal_Su5_D2-typ_SF"/>
</dbReference>
<dbReference type="GeneID" id="94582112"/>
<evidence type="ECO:0000256" key="3">
    <source>
        <dbReference type="ARBA" id="ARBA00022722"/>
    </source>
</evidence>
<comment type="caution">
    <text evidence="9">The sequence shown here is derived from an EMBL/GenBank/DDBJ whole genome shotgun (WGS) entry which is preliminary data.</text>
</comment>
<keyword evidence="5 7" id="KW-0378">Hydrolase</keyword>
<dbReference type="PANTHER" id="PTHR33992:SF1">
    <property type="entry name" value="RIBONUCLEASE P PROTEIN COMPONENT"/>
    <property type="match status" value="1"/>
</dbReference>
<dbReference type="GO" id="GO:0004526">
    <property type="term" value="F:ribonuclease P activity"/>
    <property type="evidence" value="ECO:0007669"/>
    <property type="project" value="UniProtKB-UniRule"/>
</dbReference>
<dbReference type="PANTHER" id="PTHR33992">
    <property type="entry name" value="RIBONUCLEASE P PROTEIN COMPONENT"/>
    <property type="match status" value="1"/>
</dbReference>
<dbReference type="PROSITE" id="PS00648">
    <property type="entry name" value="RIBONUCLEASE_P"/>
    <property type="match status" value="1"/>
</dbReference>
<dbReference type="GO" id="GO:0001682">
    <property type="term" value="P:tRNA 5'-leader removal"/>
    <property type="evidence" value="ECO:0007669"/>
    <property type="project" value="UniProtKB-UniRule"/>
</dbReference>
<dbReference type="AlphaFoldDB" id="A0A1X3DEG9"/>
<proteinExistence type="inferred from homology"/>
<dbReference type="SUPFAM" id="SSF54211">
    <property type="entry name" value="Ribosomal protein S5 domain 2-like"/>
    <property type="match status" value="1"/>
</dbReference>
<gene>
    <name evidence="7" type="primary">rnpA</name>
    <name evidence="9" type="ORF">BWD09_03870</name>
</gene>
<keyword evidence="10" id="KW-1185">Reference proteome</keyword>
<keyword evidence="4 7" id="KW-0255">Endonuclease</keyword>
<organism evidence="9 10">
    <name type="scientific">Neisseria dentiae</name>
    <dbReference type="NCBI Taxonomy" id="194197"/>
    <lineage>
        <taxon>Bacteria</taxon>
        <taxon>Pseudomonadati</taxon>
        <taxon>Pseudomonadota</taxon>
        <taxon>Betaproteobacteria</taxon>
        <taxon>Neisseriales</taxon>
        <taxon>Neisseriaceae</taxon>
        <taxon>Neisseria</taxon>
    </lineage>
</organism>
<evidence type="ECO:0000256" key="2">
    <source>
        <dbReference type="ARBA" id="ARBA00022694"/>
    </source>
</evidence>
<dbReference type="Pfam" id="PF00825">
    <property type="entry name" value="Ribonuclease_P"/>
    <property type="match status" value="1"/>
</dbReference>
<evidence type="ECO:0000256" key="8">
    <source>
        <dbReference type="NCBIfam" id="TIGR00188"/>
    </source>
</evidence>
<dbReference type="EC" id="3.1.26.5" evidence="7 8"/>
<dbReference type="GO" id="GO:0042781">
    <property type="term" value="F:3'-tRNA processing endoribonuclease activity"/>
    <property type="evidence" value="ECO:0007669"/>
    <property type="project" value="TreeGrafter"/>
</dbReference>
<keyword evidence="6 7" id="KW-0694">RNA-binding</keyword>
<dbReference type="OrthoDB" id="398329at2"/>
<evidence type="ECO:0000256" key="5">
    <source>
        <dbReference type="ARBA" id="ARBA00022801"/>
    </source>
</evidence>
<accession>A0A1X3DEG9</accession>
<dbReference type="GO" id="GO:0000049">
    <property type="term" value="F:tRNA binding"/>
    <property type="evidence" value="ECO:0007669"/>
    <property type="project" value="UniProtKB-UniRule"/>
</dbReference>